<dbReference type="CDD" id="cd11645">
    <property type="entry name" value="Precorrin_2_C20_MT"/>
    <property type="match status" value="1"/>
</dbReference>
<keyword evidence="4 9" id="KW-0489">Methyltransferase</keyword>
<comment type="similarity">
    <text evidence="2 7">Belongs to the precorrin methyltransferase family.</text>
</comment>
<keyword evidence="5 9" id="KW-0808">Transferase</keyword>
<evidence type="ECO:0000256" key="1">
    <source>
        <dbReference type="ARBA" id="ARBA00004953"/>
    </source>
</evidence>
<dbReference type="InterPro" id="IPR012382">
    <property type="entry name" value="CobI/CbiL"/>
</dbReference>
<dbReference type="InterPro" id="IPR014776">
    <property type="entry name" value="4pyrrole_Mease_sub2"/>
</dbReference>
<gene>
    <name evidence="9" type="primary">cobI</name>
    <name evidence="9" type="ORF">L9S41_04755</name>
</gene>
<dbReference type="InterPro" id="IPR006364">
    <property type="entry name" value="CobI/CbiL/CobIJ_dom"/>
</dbReference>
<reference evidence="9" key="1">
    <citation type="journal article" date="2022" name="Environ. Microbiol.">
        <title>Geoalkalibacter halelectricus SAP #1 sp. nov. possessing extracellular electron transfer and mineral#reducing capabilities from a haloalkaline environment.</title>
        <authorList>
            <person name="Yadav S."/>
            <person name="Singh R."/>
            <person name="Sundharam S.S."/>
            <person name="Chaudhary S."/>
            <person name="Krishnamurthi S."/>
            <person name="Patil S.A."/>
        </authorList>
    </citation>
    <scope>NUCLEOTIDE SEQUENCE</scope>
    <source>
        <strain evidence="9">SAP-1</strain>
    </source>
</reference>
<dbReference type="InterPro" id="IPR035996">
    <property type="entry name" value="4pyrrol_Methylase_sf"/>
</dbReference>
<evidence type="ECO:0000256" key="5">
    <source>
        <dbReference type="ARBA" id="ARBA00022679"/>
    </source>
</evidence>
<feature type="domain" description="Tetrapyrrole methylase" evidence="8">
    <location>
        <begin position="6"/>
        <end position="215"/>
    </location>
</feature>
<dbReference type="PANTHER" id="PTHR43467">
    <property type="entry name" value="COBALT-PRECORRIN-2 C(20)-METHYLTRANSFERASE"/>
    <property type="match status" value="1"/>
</dbReference>
<evidence type="ECO:0000313" key="9">
    <source>
        <dbReference type="EMBL" id="UWZ80713.1"/>
    </source>
</evidence>
<evidence type="ECO:0000256" key="6">
    <source>
        <dbReference type="ARBA" id="ARBA00022691"/>
    </source>
</evidence>
<dbReference type="PIRSF" id="PIRSF036427">
    <property type="entry name" value="Precrrn-2_mtase"/>
    <property type="match status" value="1"/>
</dbReference>
<dbReference type="GO" id="GO:0032259">
    <property type="term" value="P:methylation"/>
    <property type="evidence" value="ECO:0007669"/>
    <property type="project" value="UniProtKB-KW"/>
</dbReference>
<keyword evidence="3" id="KW-0169">Cobalamin biosynthesis</keyword>
<evidence type="ECO:0000256" key="4">
    <source>
        <dbReference type="ARBA" id="ARBA00022603"/>
    </source>
</evidence>
<evidence type="ECO:0000259" key="8">
    <source>
        <dbReference type="Pfam" id="PF00590"/>
    </source>
</evidence>
<evidence type="ECO:0000256" key="3">
    <source>
        <dbReference type="ARBA" id="ARBA00022573"/>
    </source>
</evidence>
<comment type="pathway">
    <text evidence="1">Cofactor biosynthesis; adenosylcobalamin biosynthesis.</text>
</comment>
<evidence type="ECO:0000256" key="2">
    <source>
        <dbReference type="ARBA" id="ARBA00005879"/>
    </source>
</evidence>
<dbReference type="InterPro" id="IPR014777">
    <property type="entry name" value="4pyrrole_Mease_sub1"/>
</dbReference>
<dbReference type="InterPro" id="IPR000878">
    <property type="entry name" value="4pyrrol_Mease"/>
</dbReference>
<dbReference type="SUPFAM" id="SSF53790">
    <property type="entry name" value="Tetrapyrrole methylase"/>
    <property type="match status" value="1"/>
</dbReference>
<dbReference type="Proteomes" id="UP001060414">
    <property type="component" value="Chromosome"/>
</dbReference>
<dbReference type="NCBIfam" id="TIGR01467">
    <property type="entry name" value="cobI_cbiL"/>
    <property type="match status" value="1"/>
</dbReference>
<accession>A0ABY5ZNN5</accession>
<sequence>MSLPALSIVGVGPGDPELVTLKAARLIGAAEVILAPLGDRSDASIAESIIAGLVDSNRQQVIRQVYPMSKNPAEMENFWRDAARQAATLVRAGKRVVFITLGDPLLYSTALYLVRVLRDEAPEIAVDFVSGVSSINAAAARAGLPLALADERLAILPATFEGDKLRRALEDFDTVVLMKVHRVFDKICALLQEMDLLRQSVYLKRVGLAEERLFTDLTRVTAEDLDYLSLVIVRKS</sequence>
<dbReference type="EMBL" id="CP092109">
    <property type="protein sequence ID" value="UWZ80713.1"/>
    <property type="molecule type" value="Genomic_DNA"/>
</dbReference>
<evidence type="ECO:0000256" key="7">
    <source>
        <dbReference type="PIRNR" id="PIRNR036427"/>
    </source>
</evidence>
<dbReference type="RefSeq" id="WP_260749074.1">
    <property type="nucleotide sequence ID" value="NZ_CP092109.1"/>
</dbReference>
<organism evidence="9 10">
    <name type="scientific">Geoalkalibacter halelectricus</name>
    <dbReference type="NCBI Taxonomy" id="2847045"/>
    <lineage>
        <taxon>Bacteria</taxon>
        <taxon>Pseudomonadati</taxon>
        <taxon>Thermodesulfobacteriota</taxon>
        <taxon>Desulfuromonadia</taxon>
        <taxon>Desulfuromonadales</taxon>
        <taxon>Geoalkalibacteraceae</taxon>
        <taxon>Geoalkalibacter</taxon>
    </lineage>
</organism>
<evidence type="ECO:0000313" key="10">
    <source>
        <dbReference type="Proteomes" id="UP001060414"/>
    </source>
</evidence>
<keyword evidence="10" id="KW-1185">Reference proteome</keyword>
<dbReference type="Gene3D" id="3.40.1010.10">
    <property type="entry name" value="Cobalt-precorrin-4 Transmethylase, Domain 1"/>
    <property type="match status" value="1"/>
</dbReference>
<protein>
    <submittedName>
        <fullName evidence="9">Precorrin-2 C(20)-methyltransferase</fullName>
        <ecNumber evidence="9">2.1.1.130</ecNumber>
    </submittedName>
</protein>
<name>A0ABY5ZNN5_9BACT</name>
<dbReference type="Gene3D" id="3.30.950.10">
    <property type="entry name" value="Methyltransferase, Cobalt-precorrin-4 Transmethylase, Domain 2"/>
    <property type="match status" value="1"/>
</dbReference>
<keyword evidence="6" id="KW-0949">S-adenosyl-L-methionine</keyword>
<dbReference type="EC" id="2.1.1.130" evidence="9"/>
<dbReference type="PANTHER" id="PTHR43467:SF2">
    <property type="entry name" value="COBALT-PRECORRIN-2 C(20)-METHYLTRANSFERASE"/>
    <property type="match status" value="1"/>
</dbReference>
<dbReference type="Pfam" id="PF00590">
    <property type="entry name" value="TP_methylase"/>
    <property type="match status" value="1"/>
</dbReference>
<proteinExistence type="inferred from homology"/>
<dbReference type="GO" id="GO:0030788">
    <property type="term" value="F:precorrin-2 C20-methyltransferase activity"/>
    <property type="evidence" value="ECO:0007669"/>
    <property type="project" value="UniProtKB-EC"/>
</dbReference>